<dbReference type="WBParaSite" id="ES5_v2.g21313.t1">
    <property type="protein sequence ID" value="ES5_v2.g21313.t1"/>
    <property type="gene ID" value="ES5_v2.g21313"/>
</dbReference>
<sequence>MDFNSNSDDNQASSTSNHRKRPGRPKKHVKDDEKRAANNERDANYRKKKKIEESEKRVQQKEAKEMNDKLELEYSGMLTKHTSMFKEYLKILRSINLPPDPKFNWNEPVPLPGNKTDFTGVEKNITDYKHELITSEKNYSLKIEEHKQQPYVNASKKFHVKKDITATYESEIFGIRKNINELYKTLIKGICDINQNLEEEIKQLKNVNIESFAEDKSIYDFILPSNESQMLFNNAQEPYYDYSSNHPIHPPPTNFQFPISDFSHENPAPQIYEQLFDTTTTLLQSNQSESKLQDFNYGATSNSCRNGHHQNPHPEYQPNVQLANDGGTVNRKS</sequence>
<accession>A0AC34FVB1</accession>
<organism evidence="1 2">
    <name type="scientific">Panagrolaimus sp. ES5</name>
    <dbReference type="NCBI Taxonomy" id="591445"/>
    <lineage>
        <taxon>Eukaryota</taxon>
        <taxon>Metazoa</taxon>
        <taxon>Ecdysozoa</taxon>
        <taxon>Nematoda</taxon>
        <taxon>Chromadorea</taxon>
        <taxon>Rhabditida</taxon>
        <taxon>Tylenchina</taxon>
        <taxon>Panagrolaimomorpha</taxon>
        <taxon>Panagrolaimoidea</taxon>
        <taxon>Panagrolaimidae</taxon>
        <taxon>Panagrolaimus</taxon>
    </lineage>
</organism>
<reference evidence="2" key="1">
    <citation type="submission" date="2022-11" db="UniProtKB">
        <authorList>
            <consortium name="WormBaseParasite"/>
        </authorList>
    </citation>
    <scope>IDENTIFICATION</scope>
</reference>
<proteinExistence type="predicted"/>
<name>A0AC34FVB1_9BILA</name>
<dbReference type="Proteomes" id="UP000887579">
    <property type="component" value="Unplaced"/>
</dbReference>
<evidence type="ECO:0000313" key="2">
    <source>
        <dbReference type="WBParaSite" id="ES5_v2.g21313.t1"/>
    </source>
</evidence>
<evidence type="ECO:0000313" key="1">
    <source>
        <dbReference type="Proteomes" id="UP000887579"/>
    </source>
</evidence>
<protein>
    <submittedName>
        <fullName evidence="2">BZIP domain-containing protein</fullName>
    </submittedName>
</protein>